<keyword evidence="4" id="KW-0255">Endonuclease</keyword>
<feature type="domain" description="GIY-YIG" evidence="3">
    <location>
        <begin position="1"/>
        <end position="88"/>
    </location>
</feature>
<organism evidence="4">
    <name type="scientific">Siphoviridae sp. ctnPP24</name>
    <dbReference type="NCBI Taxonomy" id="2825662"/>
    <lineage>
        <taxon>Viruses</taxon>
        <taxon>Duplodnaviria</taxon>
        <taxon>Heunggongvirae</taxon>
        <taxon>Uroviricota</taxon>
        <taxon>Caudoviricetes</taxon>
    </lineage>
</organism>
<dbReference type="Gene3D" id="3.40.1440.10">
    <property type="entry name" value="GIY-YIG endonuclease"/>
    <property type="match status" value="1"/>
</dbReference>
<dbReference type="Pfam" id="PF01541">
    <property type="entry name" value="GIY-YIG"/>
    <property type="match status" value="1"/>
</dbReference>
<dbReference type="SMART" id="SM00465">
    <property type="entry name" value="GIYc"/>
    <property type="match status" value="1"/>
</dbReference>
<keyword evidence="4" id="KW-0378">Hydrolase</keyword>
<accession>A0A8S5TYN1</accession>
<dbReference type="SUPFAM" id="SSF82771">
    <property type="entry name" value="GIY-YIG endonuclease"/>
    <property type="match status" value="1"/>
</dbReference>
<evidence type="ECO:0000259" key="3">
    <source>
        <dbReference type="PROSITE" id="PS50164"/>
    </source>
</evidence>
<proteinExistence type="predicted"/>
<dbReference type="InterPro" id="IPR000305">
    <property type="entry name" value="GIY-YIG_endonuc"/>
</dbReference>
<evidence type="ECO:0000256" key="2">
    <source>
        <dbReference type="ARBA" id="ARBA00022842"/>
    </source>
</evidence>
<keyword evidence="2" id="KW-0460">Magnesium</keyword>
<dbReference type="PROSITE" id="PS50164">
    <property type="entry name" value="GIY_YIG"/>
    <property type="match status" value="1"/>
</dbReference>
<protein>
    <submittedName>
        <fullName evidence="4">Intron associated endonuclease</fullName>
    </submittedName>
</protein>
<evidence type="ECO:0000313" key="4">
    <source>
        <dbReference type="EMBL" id="DAF87310.1"/>
    </source>
</evidence>
<name>A0A8S5TYN1_9CAUD</name>
<dbReference type="InterPro" id="IPR006350">
    <property type="entry name" value="Intron_endoG1"/>
</dbReference>
<comment type="cofactor">
    <cofactor evidence="1">
        <name>Mg(2+)</name>
        <dbReference type="ChEBI" id="CHEBI:18420"/>
    </cofactor>
</comment>
<dbReference type="GO" id="GO:0004519">
    <property type="term" value="F:endonuclease activity"/>
    <property type="evidence" value="ECO:0007669"/>
    <property type="project" value="UniProtKB-KW"/>
</dbReference>
<dbReference type="NCBIfam" id="TIGR01453">
    <property type="entry name" value="grpIintron_endo"/>
    <property type="match status" value="1"/>
</dbReference>
<dbReference type="InterPro" id="IPR035901">
    <property type="entry name" value="GIY-YIG_endonuc_sf"/>
</dbReference>
<keyword evidence="4" id="KW-0540">Nuclease</keyword>
<evidence type="ECO:0000256" key="1">
    <source>
        <dbReference type="ARBA" id="ARBA00001946"/>
    </source>
</evidence>
<dbReference type="EMBL" id="BK015962">
    <property type="protein sequence ID" value="DAF87310.1"/>
    <property type="molecule type" value="Genomic_DNA"/>
</dbReference>
<reference evidence="4" key="1">
    <citation type="journal article" date="2021" name="Proc. Natl. Acad. Sci. U.S.A.">
        <title>A Catalog of Tens of Thousands of Viruses from Human Metagenomes Reveals Hidden Associations with Chronic Diseases.</title>
        <authorList>
            <person name="Tisza M.J."/>
            <person name="Buck C.B."/>
        </authorList>
    </citation>
    <scope>NUCLEOTIDE SEQUENCE</scope>
    <source>
        <strain evidence="4">CtnPP24</strain>
    </source>
</reference>
<sequence>MIGIYKIVNNINGKFYIGQSNDIDRRFVEHCSPSRYRQSNIPVDWAIHKYGKENFSLIVLQECSVEELNELETYWIDKTNAIKEGYNCNRGGDCGSHGEGNPRAKLSASDVMFIRKCYNDRLITQKETYESVKDKITFSSFRTVWQGKTWSDIMPEVYTEENKNYYQKKAGIKVTSKLTEEQIMSARKKYAAGAQAKELYKDYKEIVTYGAFQKMLCGMSNKHLPYFHKKTNKWIFPGEQPEKNVNRVKNNIGRYTTNAYSDEEVLEFRKQYVSKNYKEIYENTDKRISRESFQKMLTGRTYTNVPIYSKKTHEWIYK</sequence>